<name>A0ACB7FGG3_NIBAL</name>
<evidence type="ECO:0000313" key="1">
    <source>
        <dbReference type="EMBL" id="KAG8013597.1"/>
    </source>
</evidence>
<organism evidence="1 2">
    <name type="scientific">Nibea albiflora</name>
    <name type="common">Yellow drum</name>
    <name type="synonym">Corvina albiflora</name>
    <dbReference type="NCBI Taxonomy" id="240163"/>
    <lineage>
        <taxon>Eukaryota</taxon>
        <taxon>Metazoa</taxon>
        <taxon>Chordata</taxon>
        <taxon>Craniata</taxon>
        <taxon>Vertebrata</taxon>
        <taxon>Euteleostomi</taxon>
        <taxon>Actinopterygii</taxon>
        <taxon>Neopterygii</taxon>
        <taxon>Teleostei</taxon>
        <taxon>Neoteleostei</taxon>
        <taxon>Acanthomorphata</taxon>
        <taxon>Eupercaria</taxon>
        <taxon>Sciaenidae</taxon>
        <taxon>Nibea</taxon>
    </lineage>
</organism>
<accession>A0ACB7FGG3</accession>
<gene>
    <name evidence="1" type="ORF">GBF38_022050</name>
</gene>
<evidence type="ECO:0000313" key="2">
    <source>
        <dbReference type="Proteomes" id="UP000805704"/>
    </source>
</evidence>
<feature type="non-terminal residue" evidence="1">
    <location>
        <position position="1"/>
    </location>
</feature>
<sequence length="183" mass="20585">TASRGEKRYPSTTLLSPRIQMENLPLCTFPEVSSMDFMAMKRSQLYSMANNPYSTPQQPGGGPYPPSQTYPSPPPHRYPMSMQGRGQMGMGGMQYPQQQPEGSISLRRVTLANSPSLDQNRAEQNGAVQREQYKTGEITTELDGKEKDQREQGRKAKRQDETERENTDAGMPRAILQDQDQGR</sequence>
<reference evidence="1" key="1">
    <citation type="submission" date="2020-04" db="EMBL/GenBank/DDBJ databases">
        <title>A chromosome-scale assembly and high-density genetic map of the yellow drum (Nibea albiflora) genome.</title>
        <authorList>
            <person name="Xu D."/>
            <person name="Zhang W."/>
            <person name="Chen R."/>
            <person name="Tan P."/>
            <person name="Wang L."/>
            <person name="Song H."/>
            <person name="Tian L."/>
            <person name="Zhu Q."/>
            <person name="Wang B."/>
        </authorList>
    </citation>
    <scope>NUCLEOTIDE SEQUENCE</scope>
    <source>
        <strain evidence="1">ZJHYS-2018</strain>
    </source>
</reference>
<protein>
    <submittedName>
        <fullName evidence="1">Uncharacterized protein</fullName>
    </submittedName>
</protein>
<proteinExistence type="predicted"/>
<comment type="caution">
    <text evidence="1">The sequence shown here is derived from an EMBL/GenBank/DDBJ whole genome shotgun (WGS) entry which is preliminary data.</text>
</comment>
<dbReference type="Proteomes" id="UP000805704">
    <property type="component" value="Chromosome 11"/>
</dbReference>
<keyword evidence="2" id="KW-1185">Reference proteome</keyword>
<dbReference type="EMBL" id="CM024799">
    <property type="protein sequence ID" value="KAG8013597.1"/>
    <property type="molecule type" value="Genomic_DNA"/>
</dbReference>